<gene>
    <name evidence="1" type="ORF">HNQ64_000083</name>
</gene>
<organism evidence="1 2">
    <name type="scientific">Prosthecobacter dejongeii</name>
    <dbReference type="NCBI Taxonomy" id="48465"/>
    <lineage>
        <taxon>Bacteria</taxon>
        <taxon>Pseudomonadati</taxon>
        <taxon>Verrucomicrobiota</taxon>
        <taxon>Verrucomicrobiia</taxon>
        <taxon>Verrucomicrobiales</taxon>
        <taxon>Verrucomicrobiaceae</taxon>
        <taxon>Prosthecobacter</taxon>
    </lineage>
</organism>
<dbReference type="Proteomes" id="UP000534294">
    <property type="component" value="Unassembled WGS sequence"/>
</dbReference>
<evidence type="ECO:0000313" key="1">
    <source>
        <dbReference type="EMBL" id="MBB5035849.1"/>
    </source>
</evidence>
<evidence type="ECO:0000313" key="2">
    <source>
        <dbReference type="Proteomes" id="UP000534294"/>
    </source>
</evidence>
<keyword evidence="2" id="KW-1185">Reference proteome</keyword>
<name>A0A7W7YGS8_9BACT</name>
<sequence length="48" mass="5419">MHLAALHTLLFVSYLGTKTRNGGANRYDGSFMQMACPHHCLQPLKLFQ</sequence>
<dbReference type="EMBL" id="JACHIF010000001">
    <property type="protein sequence ID" value="MBB5035849.1"/>
    <property type="molecule type" value="Genomic_DNA"/>
</dbReference>
<proteinExistence type="predicted"/>
<dbReference type="AlphaFoldDB" id="A0A7W7YGS8"/>
<accession>A0A7W7YGS8</accession>
<reference evidence="1 2" key="1">
    <citation type="submission" date="2020-08" db="EMBL/GenBank/DDBJ databases">
        <title>Genomic Encyclopedia of Type Strains, Phase IV (KMG-IV): sequencing the most valuable type-strain genomes for metagenomic binning, comparative biology and taxonomic classification.</title>
        <authorList>
            <person name="Goeker M."/>
        </authorList>
    </citation>
    <scope>NUCLEOTIDE SEQUENCE [LARGE SCALE GENOMIC DNA]</scope>
    <source>
        <strain evidence="1 2">DSM 12251</strain>
    </source>
</reference>
<comment type="caution">
    <text evidence="1">The sequence shown here is derived from an EMBL/GenBank/DDBJ whole genome shotgun (WGS) entry which is preliminary data.</text>
</comment>
<protein>
    <submittedName>
        <fullName evidence="1">Uncharacterized protein</fullName>
    </submittedName>
</protein>